<evidence type="ECO:0000313" key="4">
    <source>
        <dbReference type="EMBL" id="KAD4584399.1"/>
    </source>
</evidence>
<dbReference type="EMBL" id="SZYD01000012">
    <property type="protein sequence ID" value="KAD4584399.1"/>
    <property type="molecule type" value="Genomic_DNA"/>
</dbReference>
<dbReference type="InterPro" id="IPR022212">
    <property type="entry name" value="DUF3741"/>
</dbReference>
<organism evidence="4 5">
    <name type="scientific">Mikania micrantha</name>
    <name type="common">bitter vine</name>
    <dbReference type="NCBI Taxonomy" id="192012"/>
    <lineage>
        <taxon>Eukaryota</taxon>
        <taxon>Viridiplantae</taxon>
        <taxon>Streptophyta</taxon>
        <taxon>Embryophyta</taxon>
        <taxon>Tracheophyta</taxon>
        <taxon>Spermatophyta</taxon>
        <taxon>Magnoliopsida</taxon>
        <taxon>eudicotyledons</taxon>
        <taxon>Gunneridae</taxon>
        <taxon>Pentapetalae</taxon>
        <taxon>asterids</taxon>
        <taxon>campanulids</taxon>
        <taxon>Asterales</taxon>
        <taxon>Asteraceae</taxon>
        <taxon>Asteroideae</taxon>
        <taxon>Heliantheae alliance</taxon>
        <taxon>Eupatorieae</taxon>
        <taxon>Mikania</taxon>
    </lineage>
</organism>
<dbReference type="PANTHER" id="PTHR46634:SF3">
    <property type="entry name" value="M REDUCTASE II SUBUNIT GAMMA, PUTATIVE (DUF3741)-RELATED"/>
    <property type="match status" value="1"/>
</dbReference>
<feature type="domain" description="DUF3741" evidence="2">
    <location>
        <begin position="188"/>
        <end position="230"/>
    </location>
</feature>
<dbReference type="Pfam" id="PF12552">
    <property type="entry name" value="DUF3741"/>
    <property type="match status" value="1"/>
</dbReference>
<accession>A0A5N6NAA4</accession>
<reference evidence="4 5" key="1">
    <citation type="submission" date="2019-05" db="EMBL/GenBank/DDBJ databases">
        <title>Mikania micrantha, genome provides insights into the molecular mechanism of rapid growth.</title>
        <authorList>
            <person name="Liu B."/>
        </authorList>
    </citation>
    <scope>NUCLEOTIDE SEQUENCE [LARGE SCALE GENOMIC DNA]</scope>
    <source>
        <strain evidence="4">NLD-2019</strain>
        <tissue evidence="4">Leaf</tissue>
    </source>
</reference>
<dbReference type="Proteomes" id="UP000326396">
    <property type="component" value="Linkage Group LG2"/>
</dbReference>
<comment type="caution">
    <text evidence="4">The sequence shown here is derived from an EMBL/GenBank/DDBJ whole genome shotgun (WGS) entry which is preliminary data.</text>
</comment>
<gene>
    <name evidence="4" type="ORF">E3N88_22000</name>
</gene>
<evidence type="ECO:0008006" key="6">
    <source>
        <dbReference type="Google" id="ProtNLM"/>
    </source>
</evidence>
<sequence length="865" mass="97549">MSWIQNGKSRNPKKPISGCLGRMVNLFDLNTGVKGNKLLTEKPHHDGSSFSRRQSDVTGTSLVDDQMDDKVIVCDFRKSLSNRKSNGTSIKMLIAQEMSKEDDCKQNPSNLVAKLMGLDSLVSSASHRSQSGSLELLHQEHGFTDSKSKNEINEHPDKGVYKDVYEVPENDSLQKGRYIEKQKMAFIREKFMEAKRLSTDDKLRQSNQFQDTLEVLSSNKDMFLKFLHDPISLFSQNLFNLPLVPPPIDSRRITILKPSKLVHSETPNCNENSSDILFSPKSCKINDNPTQPTRIVVLKPSSLKPHNTKVVSSSPSSSTSHDDVFNEDPKEIANEMSDNLSGLRRVSSVFSNGYIGDDSSYCKSEMDYATSNLSDFEVVSPASRHSWDYINRFNSHYCASSSQTSYTAESSVCKEAKKRLSERWAMMSSNKNVLEHRQIQRSSSTLGDMLALSDLKKTVKSDENYETGHLNTAEYVDEGSRNLLRSKPVPARLGVEVSGSLKGKANDTKDMVKEKLVKSSSFKGRVSSLFSGKNKKYSKEKSHQANDVPQCTRFPPKNIGNGRSQCPRDLIVEEASLSYQRKGVSLPEVGFSFMKLEINHNDNQDQPSPVSVLEPQSEDNQRTNRRHNSKQLELGLEHMKRNLIDKSPPIGSISRTLSWDDSVASTTRYFGKPSSTSLNREEEVQEWLVCVQTLLSEAGLKKIRSNSFLGKWHSPESPLDPSLRDKHMNLNEKVPIISRTKLRHHRAITKLVFDCVNEVLIDIASCGPYIGAHSCLNDMTMSSMVLIDRVWGQMKEWMPRTEICGREEVNGSGMVVEMEVMREVVGRGWIEGLRREVDNIRMEIEGRLLEELVQEYVLELTGRAC</sequence>
<evidence type="ECO:0000259" key="3">
    <source>
        <dbReference type="Pfam" id="PF14309"/>
    </source>
</evidence>
<dbReference type="OrthoDB" id="1932693at2759"/>
<dbReference type="InterPro" id="IPR025486">
    <property type="entry name" value="DUF4378"/>
</dbReference>
<keyword evidence="5" id="KW-1185">Reference proteome</keyword>
<name>A0A5N6NAA4_9ASTR</name>
<dbReference type="Pfam" id="PF14309">
    <property type="entry name" value="DUF4378"/>
    <property type="match status" value="1"/>
</dbReference>
<dbReference type="PANTHER" id="PTHR46634">
    <property type="entry name" value="M REDUCTASE II SUBUNIT GAMMA, PUTATIVE (DUF3741)-RELATED"/>
    <property type="match status" value="1"/>
</dbReference>
<evidence type="ECO:0000259" key="2">
    <source>
        <dbReference type="Pfam" id="PF12552"/>
    </source>
</evidence>
<dbReference type="AlphaFoldDB" id="A0A5N6NAA4"/>
<evidence type="ECO:0000313" key="5">
    <source>
        <dbReference type="Proteomes" id="UP000326396"/>
    </source>
</evidence>
<evidence type="ECO:0000256" key="1">
    <source>
        <dbReference type="SAM" id="MobiDB-lite"/>
    </source>
</evidence>
<protein>
    <recommendedName>
        <fullName evidence="6">DUF4378 domain-containing protein</fullName>
    </recommendedName>
</protein>
<feature type="domain" description="DUF4378" evidence="3">
    <location>
        <begin position="691"/>
        <end position="855"/>
    </location>
</feature>
<proteinExistence type="predicted"/>
<feature type="region of interest" description="Disordered" evidence="1">
    <location>
        <begin position="600"/>
        <end position="628"/>
    </location>
</feature>
<feature type="region of interest" description="Disordered" evidence="1">
    <location>
        <begin position="533"/>
        <end position="562"/>
    </location>
</feature>
<feature type="region of interest" description="Disordered" evidence="1">
    <location>
        <begin position="306"/>
        <end position="326"/>
    </location>
</feature>